<dbReference type="Gene3D" id="3.40.50.1820">
    <property type="entry name" value="alpha/beta hydrolase"/>
    <property type="match status" value="1"/>
</dbReference>
<dbReference type="InterPro" id="IPR029058">
    <property type="entry name" value="AB_hydrolase_fold"/>
</dbReference>
<feature type="region of interest" description="Disordered" evidence="1">
    <location>
        <begin position="1"/>
        <end position="35"/>
    </location>
</feature>
<gene>
    <name evidence="2" type="ORF">Airi02_104420</name>
</gene>
<dbReference type="EMBL" id="BSTK01000030">
    <property type="protein sequence ID" value="GLY92514.1"/>
    <property type="molecule type" value="Genomic_DNA"/>
</dbReference>
<feature type="compositionally biased region" description="Basic residues" evidence="1">
    <location>
        <begin position="14"/>
        <end position="29"/>
    </location>
</feature>
<keyword evidence="3" id="KW-1185">Reference proteome</keyword>
<comment type="caution">
    <text evidence="2">The sequence shown here is derived from an EMBL/GenBank/DDBJ whole genome shotgun (WGS) entry which is preliminary data.</text>
</comment>
<evidence type="ECO:0008006" key="4">
    <source>
        <dbReference type="Google" id="ProtNLM"/>
    </source>
</evidence>
<reference evidence="2" key="1">
    <citation type="submission" date="2023-03" db="EMBL/GenBank/DDBJ databases">
        <title>Actinoallomurus iriomotensis NBRC 103684.</title>
        <authorList>
            <person name="Ichikawa N."/>
            <person name="Sato H."/>
            <person name="Tonouchi N."/>
        </authorList>
    </citation>
    <scope>NUCLEOTIDE SEQUENCE</scope>
    <source>
        <strain evidence="2">NBRC 103684</strain>
    </source>
</reference>
<protein>
    <recommendedName>
        <fullName evidence="4">Alpha/beta hydrolase</fullName>
    </recommendedName>
</protein>
<proteinExistence type="predicted"/>
<dbReference type="AlphaFoldDB" id="A0A9W6W6I8"/>
<organism evidence="2 3">
    <name type="scientific">Actinoallomurus iriomotensis</name>
    <dbReference type="NCBI Taxonomy" id="478107"/>
    <lineage>
        <taxon>Bacteria</taxon>
        <taxon>Bacillati</taxon>
        <taxon>Actinomycetota</taxon>
        <taxon>Actinomycetes</taxon>
        <taxon>Streptosporangiales</taxon>
        <taxon>Thermomonosporaceae</taxon>
        <taxon>Actinoallomurus</taxon>
    </lineage>
</organism>
<dbReference type="Proteomes" id="UP001165074">
    <property type="component" value="Unassembled WGS sequence"/>
</dbReference>
<dbReference type="SUPFAM" id="SSF53474">
    <property type="entry name" value="alpha/beta-Hydrolases"/>
    <property type="match status" value="1"/>
</dbReference>
<dbReference type="GO" id="GO:0004301">
    <property type="term" value="F:epoxide hydrolase activity"/>
    <property type="evidence" value="ECO:0007669"/>
    <property type="project" value="TreeGrafter"/>
</dbReference>
<evidence type="ECO:0000313" key="2">
    <source>
        <dbReference type="EMBL" id="GLY92514.1"/>
    </source>
</evidence>
<accession>A0A9W6W6I8</accession>
<evidence type="ECO:0000256" key="1">
    <source>
        <dbReference type="SAM" id="MobiDB-lite"/>
    </source>
</evidence>
<sequence>MIAPDHLGFGPSRRPSHRGVRPHLRRPHRADRGVARPAGFDKIQLALFRDYATNPPLREYLRAHRPAVLAVWGRGDQIFAPAGARALAGGVPDAEVHLLD</sequence>
<dbReference type="PANTHER" id="PTHR42977">
    <property type="entry name" value="HYDROLASE-RELATED"/>
    <property type="match status" value="1"/>
</dbReference>
<dbReference type="PANTHER" id="PTHR42977:SF1">
    <property type="entry name" value="BLR6576 PROTEIN"/>
    <property type="match status" value="1"/>
</dbReference>
<dbReference type="InterPro" id="IPR051340">
    <property type="entry name" value="Haloalkane_dehalogenase"/>
</dbReference>
<evidence type="ECO:0000313" key="3">
    <source>
        <dbReference type="Proteomes" id="UP001165074"/>
    </source>
</evidence>
<name>A0A9W6W6I8_9ACTN</name>